<dbReference type="Proteomes" id="UP000488506">
    <property type="component" value="Unassembled WGS sequence"/>
</dbReference>
<dbReference type="SUPFAM" id="SSF48334">
    <property type="entry name" value="DNA repair protein MutS, domain III"/>
    <property type="match status" value="1"/>
</dbReference>
<dbReference type="InterPro" id="IPR027417">
    <property type="entry name" value="P-loop_NTPase"/>
</dbReference>
<dbReference type="FunFam" id="1.10.1420.10:FF:000001">
    <property type="entry name" value="DNA mismatch repair protein MutS"/>
    <property type="match status" value="1"/>
</dbReference>
<dbReference type="Pfam" id="PF00488">
    <property type="entry name" value="MutS_V"/>
    <property type="match status" value="1"/>
</dbReference>
<dbReference type="GO" id="GO:0005524">
    <property type="term" value="F:ATP binding"/>
    <property type="evidence" value="ECO:0007669"/>
    <property type="project" value="UniProtKB-UniRule"/>
</dbReference>
<evidence type="ECO:0000256" key="7">
    <source>
        <dbReference type="ARBA" id="ARBA00023204"/>
    </source>
</evidence>
<dbReference type="InterPro" id="IPR017261">
    <property type="entry name" value="DNA_mismatch_repair_MutS/MSH"/>
</dbReference>
<dbReference type="InterPro" id="IPR007695">
    <property type="entry name" value="DNA_mismatch_repair_MutS-lik_N"/>
</dbReference>
<dbReference type="InterPro" id="IPR007861">
    <property type="entry name" value="DNA_mismatch_repair_MutS_clamp"/>
</dbReference>
<evidence type="ECO:0000256" key="9">
    <source>
        <dbReference type="HAMAP-Rule" id="MF_00096"/>
    </source>
</evidence>
<evidence type="ECO:0000256" key="8">
    <source>
        <dbReference type="ARBA" id="ARBA00024647"/>
    </source>
</evidence>
<dbReference type="SMART" id="SM00534">
    <property type="entry name" value="MUTSac"/>
    <property type="match status" value="1"/>
</dbReference>
<evidence type="ECO:0000256" key="5">
    <source>
        <dbReference type="ARBA" id="ARBA00022840"/>
    </source>
</evidence>
<evidence type="ECO:0000256" key="6">
    <source>
        <dbReference type="ARBA" id="ARBA00023125"/>
    </source>
</evidence>
<dbReference type="InterPro" id="IPR007696">
    <property type="entry name" value="DNA_mismatch_repair_MutS_core"/>
</dbReference>
<dbReference type="SUPFAM" id="SSF53150">
    <property type="entry name" value="DNA repair protein MutS, domain II"/>
    <property type="match status" value="1"/>
</dbReference>
<dbReference type="AlphaFoldDB" id="A0A833L0A2"/>
<dbReference type="NCBIfam" id="TIGR01070">
    <property type="entry name" value="mutS1"/>
    <property type="match status" value="1"/>
</dbReference>
<dbReference type="Pfam" id="PF01624">
    <property type="entry name" value="MutS_I"/>
    <property type="match status" value="1"/>
</dbReference>
<dbReference type="GO" id="GO:0005829">
    <property type="term" value="C:cytosol"/>
    <property type="evidence" value="ECO:0007669"/>
    <property type="project" value="TreeGrafter"/>
</dbReference>
<comment type="caution">
    <text evidence="12">The sequence shown here is derived from an EMBL/GenBank/DDBJ whole genome shotgun (WGS) entry which is preliminary data.</text>
</comment>
<dbReference type="PIRSF" id="PIRSF037677">
    <property type="entry name" value="DNA_mis_repair_Msh6"/>
    <property type="match status" value="1"/>
</dbReference>
<dbReference type="SMART" id="SM00533">
    <property type="entry name" value="MUTSd"/>
    <property type="match status" value="1"/>
</dbReference>
<dbReference type="InterPro" id="IPR036187">
    <property type="entry name" value="DNA_mismatch_repair_MutS_sf"/>
</dbReference>
<evidence type="ECO:0000259" key="11">
    <source>
        <dbReference type="PROSITE" id="PS00486"/>
    </source>
</evidence>
<dbReference type="CDD" id="cd03284">
    <property type="entry name" value="ABC_MutS1"/>
    <property type="match status" value="1"/>
</dbReference>
<evidence type="ECO:0000256" key="4">
    <source>
        <dbReference type="ARBA" id="ARBA00022763"/>
    </source>
</evidence>
<comment type="function">
    <text evidence="8 9">This protein is involved in the repair of mismatches in DNA. It is possible that it carries out the mismatch recognition step. This protein has a weak ATPase activity.</text>
</comment>
<dbReference type="InterPro" id="IPR000432">
    <property type="entry name" value="DNA_mismatch_repair_MutS_C"/>
</dbReference>
<sequence>MSEATPMIKQYLSIKQNHLDAILFFRLGDFYEMFYDDAEVASRELDLVLTGRGVEENRMPMCGIPYHAANNYISKLIGKGYKVAICEQVEDPKTAKGVVKREVIKIFTPGTVIEASYLSEKTNNYLLAVTKEKDKYGLAYADASTGEFKTAEILNLEKLMEEISRINPSEILVSDIADIKTSLPKTIFKDIYDTEAAEEKLKSFFKVQSLDSFGLDEAKAGWGAAAAIIDYLIETQKTSLGHINYIQPYHSGEFMFIDSQTRKNLELVQTAKDKSFKGSLLWALDKTKTSMGARILRQWVLQPLLNREKIEMRLDAVQELYDFIMIREELSKCLKSISDIERVIARIASQSANARDLIALKESLSKLPALKNILSNSKSTLLKAIQEEPEFLNMINLISSAIAEDPPLALKEGGIIKDGFNQELNEIKKAAREGKEWIKNLENEERKKTGIKSLKVGFTRVFGYYIEVTKSNLDQVPENYIRKQTLINCERYITPELKEKESLILNADERMKEMEYKVFCDVRQEIAFYTRELQKSAAVIAQIDVLLSLAETAVFNNYNRPQITENSNLLIVDGRHPVVEKMQGEQKFVPNDIDMDQNESRFLLITGPNMAGKSTYMRQTALICLMAQIGSFVPAKESRLSLIDRIFTRIGAMDDIFSGQSTFMLEMTETANILNNATSNSLIILDEIGRGTATFDGMAIAASTAEYIHKNIKAKTLFATHYHEITQLADKHPGMKNLNVLAKEENDKIIFLHKIVDGTADRSYGIQVAKLAGLPKEVVSRAKEIYNTLEMVENDLGRIKTKKERPDQINLF</sequence>
<evidence type="ECO:0000313" key="12">
    <source>
        <dbReference type="EMBL" id="KAF0133590.1"/>
    </source>
</evidence>
<dbReference type="GO" id="GO:0006298">
    <property type="term" value="P:mismatch repair"/>
    <property type="evidence" value="ECO:0007669"/>
    <property type="project" value="UniProtKB-UniRule"/>
</dbReference>
<dbReference type="NCBIfam" id="NF003810">
    <property type="entry name" value="PRK05399.1"/>
    <property type="match status" value="1"/>
</dbReference>
<reference evidence="12 13" key="1">
    <citation type="submission" date="2019-12" db="EMBL/GenBank/DDBJ databases">
        <authorList>
            <person name="Wolfe R."/>
            <person name="Danczak R."/>
            <person name="Wilkins M."/>
        </authorList>
    </citation>
    <scope>NUCLEOTIDE SEQUENCE [LARGE SCALE GENOMIC DNA]</scope>
    <source>
        <strain evidence="12">X2_MaxBin.013</strain>
    </source>
</reference>
<keyword evidence="7 9" id="KW-0234">DNA repair</keyword>
<feature type="binding site" evidence="9">
    <location>
        <begin position="607"/>
        <end position="614"/>
    </location>
    <ligand>
        <name>ATP</name>
        <dbReference type="ChEBI" id="CHEBI:30616"/>
    </ligand>
</feature>
<dbReference type="EMBL" id="WPAF01000022">
    <property type="protein sequence ID" value="KAF0133590.1"/>
    <property type="molecule type" value="Genomic_DNA"/>
</dbReference>
<name>A0A833L0A2_UNCSA</name>
<dbReference type="GO" id="GO:0140664">
    <property type="term" value="F:ATP-dependent DNA damage sensor activity"/>
    <property type="evidence" value="ECO:0007669"/>
    <property type="project" value="InterPro"/>
</dbReference>
<protein>
    <recommendedName>
        <fullName evidence="2 9">DNA mismatch repair protein MutS</fullName>
    </recommendedName>
</protein>
<keyword evidence="5 9" id="KW-0067">ATP-binding</keyword>
<dbReference type="InterPro" id="IPR045076">
    <property type="entry name" value="MutS"/>
</dbReference>
<dbReference type="Gene3D" id="3.40.50.300">
    <property type="entry name" value="P-loop containing nucleotide triphosphate hydrolases"/>
    <property type="match status" value="1"/>
</dbReference>
<keyword evidence="6 9" id="KW-0238">DNA-binding</keyword>
<dbReference type="InterPro" id="IPR036678">
    <property type="entry name" value="MutS_con_dom_sf"/>
</dbReference>
<dbReference type="Gene3D" id="3.30.420.110">
    <property type="entry name" value="MutS, connector domain"/>
    <property type="match status" value="1"/>
</dbReference>
<dbReference type="PANTHER" id="PTHR11361">
    <property type="entry name" value="DNA MISMATCH REPAIR PROTEIN MUTS FAMILY MEMBER"/>
    <property type="match status" value="1"/>
</dbReference>
<dbReference type="Pfam" id="PF05190">
    <property type="entry name" value="MutS_IV"/>
    <property type="match status" value="1"/>
</dbReference>
<gene>
    <name evidence="9" type="primary">mutS</name>
    <name evidence="12" type="ORF">FD145_1206</name>
</gene>
<dbReference type="GO" id="GO:0003684">
    <property type="term" value="F:damaged DNA binding"/>
    <property type="evidence" value="ECO:0007669"/>
    <property type="project" value="UniProtKB-UniRule"/>
</dbReference>
<dbReference type="FunFam" id="3.40.50.300:FF:000870">
    <property type="entry name" value="MutS protein homolog 4"/>
    <property type="match status" value="1"/>
</dbReference>
<dbReference type="GO" id="GO:0030983">
    <property type="term" value="F:mismatched DNA binding"/>
    <property type="evidence" value="ECO:0007669"/>
    <property type="project" value="InterPro"/>
</dbReference>
<evidence type="ECO:0000256" key="2">
    <source>
        <dbReference type="ARBA" id="ARBA00021982"/>
    </source>
</evidence>
<dbReference type="SUPFAM" id="SSF52540">
    <property type="entry name" value="P-loop containing nucleoside triphosphate hydrolases"/>
    <property type="match status" value="1"/>
</dbReference>
<comment type="similarity">
    <text evidence="1 9 10">Belongs to the DNA mismatch repair MutS family.</text>
</comment>
<keyword evidence="4 9" id="KW-0227">DNA damage</keyword>
<dbReference type="Gene3D" id="3.40.1170.10">
    <property type="entry name" value="DNA repair protein MutS, domain I"/>
    <property type="match status" value="1"/>
</dbReference>
<evidence type="ECO:0000313" key="13">
    <source>
        <dbReference type="Proteomes" id="UP000488506"/>
    </source>
</evidence>
<dbReference type="PROSITE" id="PS00486">
    <property type="entry name" value="DNA_MISMATCH_REPAIR_2"/>
    <property type="match status" value="1"/>
</dbReference>
<dbReference type="InterPro" id="IPR016151">
    <property type="entry name" value="DNA_mismatch_repair_MutS_N"/>
</dbReference>
<dbReference type="PANTHER" id="PTHR11361:SF34">
    <property type="entry name" value="DNA MISMATCH REPAIR PROTEIN MSH1, MITOCHONDRIAL"/>
    <property type="match status" value="1"/>
</dbReference>
<feature type="domain" description="DNA mismatch repair proteins mutS family" evidence="11">
    <location>
        <begin position="681"/>
        <end position="697"/>
    </location>
</feature>
<evidence type="ECO:0000256" key="1">
    <source>
        <dbReference type="ARBA" id="ARBA00006271"/>
    </source>
</evidence>
<keyword evidence="3 9" id="KW-0547">Nucleotide-binding</keyword>
<accession>A0A833L0A2</accession>
<dbReference type="Gene3D" id="1.10.1420.10">
    <property type="match status" value="2"/>
</dbReference>
<dbReference type="Pfam" id="PF05188">
    <property type="entry name" value="MutS_II"/>
    <property type="match status" value="1"/>
</dbReference>
<evidence type="ECO:0000256" key="3">
    <source>
        <dbReference type="ARBA" id="ARBA00022741"/>
    </source>
</evidence>
<dbReference type="Pfam" id="PF05192">
    <property type="entry name" value="MutS_III"/>
    <property type="match status" value="1"/>
</dbReference>
<organism evidence="12 13">
    <name type="scientific">Candidatus Saganbacteria bacterium</name>
    <dbReference type="NCBI Taxonomy" id="2575572"/>
    <lineage>
        <taxon>Bacteria</taxon>
        <taxon>Bacillati</taxon>
        <taxon>Saganbacteria</taxon>
    </lineage>
</organism>
<dbReference type="FunFam" id="3.40.1170.10:FF:000001">
    <property type="entry name" value="DNA mismatch repair protein MutS"/>
    <property type="match status" value="1"/>
</dbReference>
<dbReference type="InterPro" id="IPR007860">
    <property type="entry name" value="DNA_mmatch_repair_MutS_con_dom"/>
</dbReference>
<dbReference type="InterPro" id="IPR005748">
    <property type="entry name" value="DNA_mismatch_repair_MutS"/>
</dbReference>
<dbReference type="SUPFAM" id="SSF55271">
    <property type="entry name" value="DNA repair protein MutS, domain I"/>
    <property type="match status" value="1"/>
</dbReference>
<dbReference type="HAMAP" id="MF_00096">
    <property type="entry name" value="MutS"/>
    <property type="match status" value="1"/>
</dbReference>
<proteinExistence type="inferred from homology"/>
<evidence type="ECO:0000256" key="10">
    <source>
        <dbReference type="RuleBase" id="RU003756"/>
    </source>
</evidence>